<comment type="caution">
    <text evidence="3">The sequence shown here is derived from an EMBL/GenBank/DDBJ whole genome shotgun (WGS) entry which is preliminary data.</text>
</comment>
<feature type="compositionally biased region" description="Low complexity" evidence="2">
    <location>
        <begin position="770"/>
        <end position="799"/>
    </location>
</feature>
<keyword evidence="1" id="KW-0175">Coiled coil</keyword>
<keyword evidence="4" id="KW-1185">Reference proteome</keyword>
<feature type="compositionally biased region" description="Pro residues" evidence="2">
    <location>
        <begin position="590"/>
        <end position="601"/>
    </location>
</feature>
<sequence length="799" mass="86675">MASPATITSPPLPVTTTILPPLPSPVRAEDEISLIDISDFSPTPSVAASPSTFAASPGASNGGQDHDSRANRSIWELYPILHPDGRDKKAQNNVEASIQTLSNTSSPEMHPRATQSSSVSPISQKTLSPSAASYQPVARLQITRSKTPPSFFSRPVDTQTPQVHDPSPLAHTVSVTPQPTPPSSPLRYGVDDSWGDGGYLGGQASSQHSTNAGETLVANFGALTLARKESNALVTKAPVDHVQTMAHVIGSIPEEEVGSVSSAGSPRSAAVVATAEDFKPSMRDVKETFPPGKGEEVFEETHDVLGTLEERLQTLSSAYTSFMVGWEEALNALKETHISSDTSSDLRLYQLKVDSQKSALAKLGKDLQERQVEAQDSSEKLAQLNISFKSLSEEMTRQAEVLERVQAERDVLQREKELWGKHDRQLTEKFLTLEKECIRAAKILIQRVDDLCGLVWGESQPSSFIIELFMDVQRTIDELQQTSIIVKGAEFWQFLDGFGDHDALITVTDVMGRVHGKMKENKLDRIWAARSTPRPEDDPFIALGTERLYYVDCLFTMAPGKWRTMLRHSVPPSRSATPRPTTQDSSTSPPLSPKVPQPSPVQPVQSAVMIAPKAPWKQVSGAPPASIPARGGSLLDQYLESRSMVSTSPPSSTISPPSTPRARATALPPSPAPRRVQKGRNSTGMIVPLDEEIEGSIGGSPPESDEDEPSVDLPHSALKFVQRPIPISRTEENVRSRGDAGSSSLALRVRSPPDRTYPRMRDWNPRRKAVVSSSSNPNSTPLGDRSSTSTGGRSVSGYK</sequence>
<dbReference type="AlphaFoldDB" id="A0A1Y2B6T6"/>
<feature type="region of interest" description="Disordered" evidence="2">
    <location>
        <begin position="100"/>
        <end position="185"/>
    </location>
</feature>
<feature type="compositionally biased region" description="Basic and acidic residues" evidence="2">
    <location>
        <begin position="729"/>
        <end position="738"/>
    </location>
</feature>
<dbReference type="OrthoDB" id="2565275at2759"/>
<accession>A0A1Y2B6T6</accession>
<feature type="region of interest" description="Disordered" evidence="2">
    <location>
        <begin position="642"/>
        <end position="799"/>
    </location>
</feature>
<proteinExistence type="predicted"/>
<feature type="compositionally biased region" description="Low complexity" evidence="2">
    <location>
        <begin position="646"/>
        <end position="656"/>
    </location>
</feature>
<dbReference type="Proteomes" id="UP000193986">
    <property type="component" value="Unassembled WGS sequence"/>
</dbReference>
<feature type="region of interest" description="Disordered" evidence="2">
    <location>
        <begin position="40"/>
        <end position="68"/>
    </location>
</feature>
<organism evidence="3 4">
    <name type="scientific">Naematelia encephala</name>
    <dbReference type="NCBI Taxonomy" id="71784"/>
    <lineage>
        <taxon>Eukaryota</taxon>
        <taxon>Fungi</taxon>
        <taxon>Dikarya</taxon>
        <taxon>Basidiomycota</taxon>
        <taxon>Agaricomycotina</taxon>
        <taxon>Tremellomycetes</taxon>
        <taxon>Tremellales</taxon>
        <taxon>Naemateliaceae</taxon>
        <taxon>Naematelia</taxon>
    </lineage>
</organism>
<feature type="coiled-coil region" evidence="1">
    <location>
        <begin position="374"/>
        <end position="415"/>
    </location>
</feature>
<evidence type="ECO:0000256" key="2">
    <source>
        <dbReference type="SAM" id="MobiDB-lite"/>
    </source>
</evidence>
<reference evidence="3 4" key="1">
    <citation type="submission" date="2016-07" db="EMBL/GenBank/DDBJ databases">
        <title>Pervasive Adenine N6-methylation of Active Genes in Fungi.</title>
        <authorList>
            <consortium name="DOE Joint Genome Institute"/>
            <person name="Mondo S.J."/>
            <person name="Dannebaum R.O."/>
            <person name="Kuo R.C."/>
            <person name="Labutti K."/>
            <person name="Haridas S."/>
            <person name="Kuo A."/>
            <person name="Salamov A."/>
            <person name="Ahrendt S.R."/>
            <person name="Lipzen A."/>
            <person name="Sullivan W."/>
            <person name="Andreopoulos W.B."/>
            <person name="Clum A."/>
            <person name="Lindquist E."/>
            <person name="Daum C."/>
            <person name="Ramamoorthy G.K."/>
            <person name="Gryganskyi A."/>
            <person name="Culley D."/>
            <person name="Magnuson J.K."/>
            <person name="James T.Y."/>
            <person name="O'Malley M.A."/>
            <person name="Stajich J.E."/>
            <person name="Spatafora J.W."/>
            <person name="Visel A."/>
            <person name="Grigoriev I.V."/>
        </authorList>
    </citation>
    <scope>NUCLEOTIDE SEQUENCE [LARGE SCALE GENOMIC DNA]</scope>
    <source>
        <strain evidence="3 4">68-887.2</strain>
    </source>
</reference>
<dbReference type="EMBL" id="MCFC01000019">
    <property type="protein sequence ID" value="ORY30553.1"/>
    <property type="molecule type" value="Genomic_DNA"/>
</dbReference>
<feature type="compositionally biased region" description="Basic and acidic residues" evidence="2">
    <location>
        <begin position="751"/>
        <end position="765"/>
    </location>
</feature>
<name>A0A1Y2B6T6_9TREE</name>
<feature type="compositionally biased region" description="Low complexity" evidence="2">
    <location>
        <begin position="1"/>
        <end position="19"/>
    </location>
</feature>
<feature type="compositionally biased region" description="Low complexity" evidence="2">
    <location>
        <begin position="571"/>
        <end position="582"/>
    </location>
</feature>
<feature type="compositionally biased region" description="Polar residues" evidence="2">
    <location>
        <begin position="100"/>
        <end position="133"/>
    </location>
</feature>
<dbReference type="InParanoid" id="A0A1Y2B6T6"/>
<feature type="compositionally biased region" description="Polar residues" evidence="2">
    <location>
        <begin position="142"/>
        <end position="162"/>
    </location>
</feature>
<feature type="compositionally biased region" description="Low complexity" evidence="2">
    <location>
        <begin position="40"/>
        <end position="59"/>
    </location>
</feature>
<gene>
    <name evidence="3" type="ORF">BCR39DRAFT_572194</name>
</gene>
<evidence type="ECO:0000313" key="3">
    <source>
        <dbReference type="EMBL" id="ORY30553.1"/>
    </source>
</evidence>
<protein>
    <submittedName>
        <fullName evidence="3">Uncharacterized protein</fullName>
    </submittedName>
</protein>
<feature type="region of interest" description="Disordered" evidence="2">
    <location>
        <begin position="1"/>
        <end position="23"/>
    </location>
</feature>
<evidence type="ECO:0000256" key="1">
    <source>
        <dbReference type="SAM" id="Coils"/>
    </source>
</evidence>
<feature type="region of interest" description="Disordered" evidence="2">
    <location>
        <begin position="568"/>
        <end position="603"/>
    </location>
</feature>
<evidence type="ECO:0000313" key="4">
    <source>
        <dbReference type="Proteomes" id="UP000193986"/>
    </source>
</evidence>